<evidence type="ECO:0000313" key="1">
    <source>
        <dbReference type="EMBL" id="MCB2407609.1"/>
    </source>
</evidence>
<sequence length="128" mass="14710">MQSYTEQTGRPPDFRVSYQLYRPEEGGRQTPLLQHVRWDFRYADKSISTSTFMIWPEFLLPSGALLTEGYVPLHGLADMFILPATSRAFHQLHIRRGLRGYFAEGSRQMGMCEVVEILGLHTNPVAQH</sequence>
<reference evidence="1" key="1">
    <citation type="submission" date="2021-10" db="EMBL/GenBank/DDBJ databases">
        <authorList>
            <person name="Dean J.D."/>
            <person name="Kim M.K."/>
            <person name="Newey C.N."/>
            <person name="Stoker T.S."/>
            <person name="Thompson D.W."/>
            <person name="Grose J.H."/>
        </authorList>
    </citation>
    <scope>NUCLEOTIDE SEQUENCE</scope>
    <source>
        <strain evidence="1">BT178</strain>
    </source>
</reference>
<keyword evidence="2" id="KW-1185">Reference proteome</keyword>
<accession>A0ABS8ANC9</accession>
<name>A0ABS8ANC9_9BACT</name>
<dbReference type="EMBL" id="JAJADR010000001">
    <property type="protein sequence ID" value="MCB2407609.1"/>
    <property type="molecule type" value="Genomic_DNA"/>
</dbReference>
<protein>
    <submittedName>
        <fullName evidence="1">Uncharacterized protein</fullName>
    </submittedName>
</protein>
<dbReference type="Gene3D" id="2.40.30.10">
    <property type="entry name" value="Translation factors"/>
    <property type="match status" value="1"/>
</dbReference>
<evidence type="ECO:0000313" key="2">
    <source>
        <dbReference type="Proteomes" id="UP001165296"/>
    </source>
</evidence>
<proteinExistence type="predicted"/>
<dbReference type="RefSeq" id="WP_226173501.1">
    <property type="nucleotide sequence ID" value="NZ_JAJADR010000001.1"/>
</dbReference>
<comment type="caution">
    <text evidence="1">The sequence shown here is derived from an EMBL/GenBank/DDBJ whole genome shotgun (WGS) entry which is preliminary data.</text>
</comment>
<dbReference type="Proteomes" id="UP001165296">
    <property type="component" value="Unassembled WGS sequence"/>
</dbReference>
<organism evidence="1 2">
    <name type="scientific">Hymenobacter lucidus</name>
    <dbReference type="NCBI Taxonomy" id="2880930"/>
    <lineage>
        <taxon>Bacteria</taxon>
        <taxon>Pseudomonadati</taxon>
        <taxon>Bacteroidota</taxon>
        <taxon>Cytophagia</taxon>
        <taxon>Cytophagales</taxon>
        <taxon>Hymenobacteraceae</taxon>
        <taxon>Hymenobacter</taxon>
    </lineage>
</organism>
<gene>
    <name evidence="1" type="ORF">LGH74_06440</name>
</gene>